<dbReference type="Proteomes" id="UP001152798">
    <property type="component" value="Chromosome 5"/>
</dbReference>
<dbReference type="PANTHER" id="PTHR10584:SF166">
    <property type="entry name" value="RIBOKINASE"/>
    <property type="match status" value="1"/>
</dbReference>
<feature type="domain" description="Carbohydrate kinase PfkB" evidence="14">
    <location>
        <begin position="6"/>
        <end position="301"/>
    </location>
</feature>
<dbReference type="EMBL" id="OV725081">
    <property type="protein sequence ID" value="CAH1401920.1"/>
    <property type="molecule type" value="Genomic_DNA"/>
</dbReference>
<dbReference type="Pfam" id="PF00294">
    <property type="entry name" value="PfkB"/>
    <property type="match status" value="1"/>
</dbReference>
<feature type="binding site" evidence="13">
    <location>
        <begin position="257"/>
        <end position="258"/>
    </location>
    <ligand>
        <name>ATP</name>
        <dbReference type="ChEBI" id="CHEBI:30616"/>
    </ligand>
</feature>
<evidence type="ECO:0000256" key="11">
    <source>
        <dbReference type="ARBA" id="ARBA00022958"/>
    </source>
</evidence>
<sequence>MASQPDIVVFGSCMVDLTCYCPRLPLPGETIHGTDFRLGNGGKGANQCVAATKLGGSTALIARLGNDSFGLKYKTHLTSMGINTEHVTLTDDVTCGMAQITVAENGENAIVIVAGANKKLSVDDAKKAENLLMKSKVVLFQFETPVESTIQTLEFISRKGGPLTIVNGAPALSNVNHRLFELCDVFCVNETEASLMTGLPVTSIKESYAAIEKLHSFGCKTLIITLGGDGAVFSENGSNPKHVTAPCVIPVDTVGAGDAFIGALAYMIASLPNTKLSTKISRACSIASISVMSKGTQSSFPFRKDLPSELFVDNDS</sequence>
<feature type="active site" description="Proton acceptor" evidence="13">
    <location>
        <position position="258"/>
    </location>
</feature>
<dbReference type="GO" id="GO:0046872">
    <property type="term" value="F:metal ion binding"/>
    <property type="evidence" value="ECO:0007669"/>
    <property type="project" value="UniProtKB-KW"/>
</dbReference>
<accession>A0A9P0MRF7</accession>
<dbReference type="PANTHER" id="PTHR10584">
    <property type="entry name" value="SUGAR KINASE"/>
    <property type="match status" value="1"/>
</dbReference>
<dbReference type="GO" id="GO:0005829">
    <property type="term" value="C:cytosol"/>
    <property type="evidence" value="ECO:0007669"/>
    <property type="project" value="TreeGrafter"/>
</dbReference>
<keyword evidence="10 13" id="KW-0460">Magnesium</keyword>
<dbReference type="InterPro" id="IPR002139">
    <property type="entry name" value="Ribo/fructo_kinase"/>
</dbReference>
<comment type="subcellular location">
    <subcellularLocation>
        <location evidence="13">Cytoplasm</location>
    </subcellularLocation>
    <subcellularLocation>
        <location evidence="13">Nucleus</location>
    </subcellularLocation>
</comment>
<dbReference type="EC" id="2.7.1.15" evidence="2 13"/>
<dbReference type="GO" id="GO:0019303">
    <property type="term" value="P:D-ribose catabolic process"/>
    <property type="evidence" value="ECO:0007669"/>
    <property type="project" value="UniProtKB-UniRule"/>
</dbReference>
<dbReference type="GO" id="GO:0005524">
    <property type="term" value="F:ATP binding"/>
    <property type="evidence" value="ECO:0007669"/>
    <property type="project" value="UniProtKB-UniRule"/>
</dbReference>
<proteinExistence type="inferred from homology"/>
<dbReference type="GO" id="GO:0005634">
    <property type="term" value="C:nucleus"/>
    <property type="evidence" value="ECO:0007669"/>
    <property type="project" value="UniProtKB-SubCell"/>
</dbReference>
<evidence type="ECO:0000256" key="2">
    <source>
        <dbReference type="ARBA" id="ARBA00012035"/>
    </source>
</evidence>
<comment type="similarity">
    <text evidence="13">Belongs to the carbohydrate kinase PfkB family. Ribokinase subfamily.</text>
</comment>
<comment type="activity regulation">
    <text evidence="13">Activated by a monovalent cation that binds near, but not in, the active site. The most likely occupant of the site in vivo is potassium. Ion binding induces a conformational change that may alter substrate affinity.</text>
</comment>
<comment type="pathway">
    <text evidence="13">Carbohydrate metabolism; D-ribose degradation; D-ribose 5-phosphate from beta-D-ribopyranose: step 2/2.</text>
</comment>
<protein>
    <recommendedName>
        <fullName evidence="3 13">Ribokinase</fullName>
        <shortName evidence="13">RK</shortName>
        <ecNumber evidence="2 13">2.7.1.15</ecNumber>
    </recommendedName>
</protein>
<keyword evidence="11 13" id="KW-0630">Potassium</keyword>
<feature type="binding site" evidence="13">
    <location>
        <position position="254"/>
    </location>
    <ligand>
        <name>K(+)</name>
        <dbReference type="ChEBI" id="CHEBI:29103"/>
    </ligand>
</feature>
<dbReference type="SUPFAM" id="SSF53613">
    <property type="entry name" value="Ribokinase-like"/>
    <property type="match status" value="1"/>
</dbReference>
<dbReference type="InterPro" id="IPR029056">
    <property type="entry name" value="Ribokinase-like"/>
</dbReference>
<evidence type="ECO:0000256" key="1">
    <source>
        <dbReference type="ARBA" id="ARBA00005380"/>
    </source>
</evidence>
<evidence type="ECO:0000313" key="15">
    <source>
        <dbReference type="EMBL" id="CAH1401920.1"/>
    </source>
</evidence>
<keyword evidence="5 13" id="KW-0808">Transferase</keyword>
<comment type="catalytic activity">
    <reaction evidence="13">
        <text>D-ribose + ATP = D-ribose 5-phosphate + ADP + H(+)</text>
        <dbReference type="Rhea" id="RHEA:13697"/>
        <dbReference type="ChEBI" id="CHEBI:15378"/>
        <dbReference type="ChEBI" id="CHEBI:30616"/>
        <dbReference type="ChEBI" id="CHEBI:47013"/>
        <dbReference type="ChEBI" id="CHEBI:78346"/>
        <dbReference type="ChEBI" id="CHEBI:456216"/>
        <dbReference type="EC" id="2.7.1.15"/>
    </reaction>
</comment>
<dbReference type="PROSITE" id="PS00584">
    <property type="entry name" value="PFKB_KINASES_2"/>
    <property type="match status" value="1"/>
</dbReference>
<feature type="binding site" evidence="13">
    <location>
        <position position="252"/>
    </location>
    <ligand>
        <name>K(+)</name>
        <dbReference type="ChEBI" id="CHEBI:29103"/>
    </ligand>
</feature>
<keyword evidence="4 13" id="KW-0963">Cytoplasm</keyword>
<keyword evidence="9 13" id="KW-0067">ATP-binding</keyword>
<evidence type="ECO:0000256" key="10">
    <source>
        <dbReference type="ARBA" id="ARBA00022842"/>
    </source>
</evidence>
<feature type="binding site" evidence="13">
    <location>
        <position position="258"/>
    </location>
    <ligand>
        <name>substrate</name>
    </ligand>
</feature>
<keyword evidence="8 13" id="KW-0418">Kinase</keyword>
<dbReference type="OrthoDB" id="415590at2759"/>
<evidence type="ECO:0000256" key="9">
    <source>
        <dbReference type="ARBA" id="ARBA00022840"/>
    </source>
</evidence>
<comment type="similarity">
    <text evidence="1">Belongs to the carbohydrate kinase pfkB family.</text>
</comment>
<evidence type="ECO:0000256" key="6">
    <source>
        <dbReference type="ARBA" id="ARBA00022723"/>
    </source>
</evidence>
<dbReference type="CDD" id="cd01174">
    <property type="entry name" value="ribokinase"/>
    <property type="match status" value="1"/>
</dbReference>
<feature type="binding site" evidence="13">
    <location>
        <position position="299"/>
    </location>
    <ligand>
        <name>K(+)</name>
        <dbReference type="ChEBI" id="CHEBI:29103"/>
    </ligand>
</feature>
<feature type="binding site" evidence="13">
    <location>
        <position position="143"/>
    </location>
    <ligand>
        <name>substrate</name>
    </ligand>
</feature>
<dbReference type="GO" id="GO:0004747">
    <property type="term" value="F:ribokinase activity"/>
    <property type="evidence" value="ECO:0007669"/>
    <property type="project" value="UniProtKB-UniRule"/>
</dbReference>
<dbReference type="PRINTS" id="PR00990">
    <property type="entry name" value="RIBOKINASE"/>
</dbReference>
<dbReference type="HAMAP" id="MF_01987">
    <property type="entry name" value="Ribokinase"/>
    <property type="match status" value="1"/>
</dbReference>
<organism evidence="15 16">
    <name type="scientific">Nezara viridula</name>
    <name type="common">Southern green stink bug</name>
    <name type="synonym">Cimex viridulus</name>
    <dbReference type="NCBI Taxonomy" id="85310"/>
    <lineage>
        <taxon>Eukaryota</taxon>
        <taxon>Metazoa</taxon>
        <taxon>Ecdysozoa</taxon>
        <taxon>Arthropoda</taxon>
        <taxon>Hexapoda</taxon>
        <taxon>Insecta</taxon>
        <taxon>Pterygota</taxon>
        <taxon>Neoptera</taxon>
        <taxon>Paraneoptera</taxon>
        <taxon>Hemiptera</taxon>
        <taxon>Heteroptera</taxon>
        <taxon>Panheteroptera</taxon>
        <taxon>Pentatomomorpha</taxon>
        <taxon>Pentatomoidea</taxon>
        <taxon>Pentatomidae</taxon>
        <taxon>Pentatominae</taxon>
        <taxon>Nezara</taxon>
    </lineage>
</organism>
<evidence type="ECO:0000256" key="12">
    <source>
        <dbReference type="ARBA" id="ARBA00023277"/>
    </source>
</evidence>
<evidence type="ECO:0000259" key="14">
    <source>
        <dbReference type="Pfam" id="PF00294"/>
    </source>
</evidence>
<keyword evidence="6 13" id="KW-0479">Metal-binding</keyword>
<evidence type="ECO:0000313" key="16">
    <source>
        <dbReference type="Proteomes" id="UP001152798"/>
    </source>
</evidence>
<feature type="binding site" evidence="13">
    <location>
        <begin position="42"/>
        <end position="46"/>
    </location>
    <ligand>
        <name>substrate</name>
    </ligand>
</feature>
<dbReference type="FunFam" id="3.40.1190.20:FF:000010">
    <property type="entry name" value="Ribokinase"/>
    <property type="match status" value="1"/>
</dbReference>
<dbReference type="InterPro" id="IPR002173">
    <property type="entry name" value="Carboh/pur_kinase_PfkB_CS"/>
</dbReference>
<name>A0A9P0MRF7_NEZVI</name>
<feature type="binding site" evidence="13">
    <location>
        <position position="293"/>
    </location>
    <ligand>
        <name>K(+)</name>
        <dbReference type="ChEBI" id="CHEBI:29103"/>
    </ligand>
</feature>
<dbReference type="Gene3D" id="3.40.1190.20">
    <property type="match status" value="1"/>
</dbReference>
<evidence type="ECO:0000256" key="5">
    <source>
        <dbReference type="ARBA" id="ARBA00022679"/>
    </source>
</evidence>
<feature type="binding site" evidence="13">
    <location>
        <position position="189"/>
    </location>
    <ligand>
        <name>ATP</name>
        <dbReference type="ChEBI" id="CHEBI:30616"/>
    </ligand>
</feature>
<comment type="subunit">
    <text evidence="13">Homodimer.</text>
</comment>
<keyword evidence="13" id="KW-0539">Nucleus</keyword>
<evidence type="ECO:0000256" key="4">
    <source>
        <dbReference type="ARBA" id="ARBA00022490"/>
    </source>
</evidence>
<dbReference type="InterPro" id="IPR011877">
    <property type="entry name" value="Ribokinase"/>
</dbReference>
<gene>
    <name evidence="15" type="ORF">NEZAVI_LOCUS10856</name>
</gene>
<evidence type="ECO:0000256" key="3">
    <source>
        <dbReference type="ARBA" id="ARBA00016943"/>
    </source>
</evidence>
<dbReference type="InterPro" id="IPR011611">
    <property type="entry name" value="PfkB_dom"/>
</dbReference>
<feature type="binding site" evidence="13">
    <location>
        <position position="290"/>
    </location>
    <ligand>
        <name>K(+)</name>
        <dbReference type="ChEBI" id="CHEBI:29103"/>
    </ligand>
</feature>
<comment type="function">
    <text evidence="13">Catalyzes the phosphorylation of ribose at O-5 in a reaction requiring ATP and magnesium. The resulting D-ribose-5-phosphate can then be used either for sythesis of nucleotides, histidine, and tryptophan, or as a component of the pentose phosphate pathway.</text>
</comment>
<reference evidence="15" key="1">
    <citation type="submission" date="2022-01" db="EMBL/GenBank/DDBJ databases">
        <authorList>
            <person name="King R."/>
        </authorList>
    </citation>
    <scope>NUCLEOTIDE SEQUENCE</scope>
</reference>
<dbReference type="AlphaFoldDB" id="A0A9P0MRF7"/>
<feature type="binding site" evidence="13">
    <location>
        <begin position="225"/>
        <end position="230"/>
    </location>
    <ligand>
        <name>ATP</name>
        <dbReference type="ChEBI" id="CHEBI:30616"/>
    </ligand>
</feature>
<comment type="cofactor">
    <cofactor evidence="13">
        <name>Mg(2+)</name>
        <dbReference type="ChEBI" id="CHEBI:18420"/>
    </cofactor>
    <text evidence="13">Requires a divalent cation, most likely magnesium in vivo, as an electrophilic catalyst to aid phosphoryl group transfer. It is the chelate of the metal and the nucleotide that is the actual substrate.</text>
</comment>
<keyword evidence="12 13" id="KW-0119">Carbohydrate metabolism</keyword>
<comment type="caution">
    <text evidence="13">Lacks conserved residue(s) required for the propagation of feature annotation.</text>
</comment>
<evidence type="ECO:0000256" key="7">
    <source>
        <dbReference type="ARBA" id="ARBA00022741"/>
    </source>
</evidence>
<feature type="binding site" evidence="13">
    <location>
        <position position="295"/>
    </location>
    <ligand>
        <name>K(+)</name>
        <dbReference type="ChEBI" id="CHEBI:29103"/>
    </ligand>
</feature>
<keyword evidence="7 13" id="KW-0547">Nucleotide-binding</keyword>
<dbReference type="NCBIfam" id="TIGR02152">
    <property type="entry name" value="D_ribokin_bact"/>
    <property type="match status" value="1"/>
</dbReference>
<feature type="binding site" evidence="13">
    <location>
        <begin position="14"/>
        <end position="16"/>
    </location>
    <ligand>
        <name>substrate</name>
    </ligand>
</feature>
<evidence type="ECO:0000256" key="13">
    <source>
        <dbReference type="HAMAP-Rule" id="MF_03215"/>
    </source>
</evidence>
<keyword evidence="16" id="KW-1185">Reference proteome</keyword>
<evidence type="ECO:0000256" key="8">
    <source>
        <dbReference type="ARBA" id="ARBA00022777"/>
    </source>
</evidence>